<dbReference type="InterPro" id="IPR029021">
    <property type="entry name" value="Prot-tyrosine_phosphatase-like"/>
</dbReference>
<dbReference type="GO" id="GO:0009055">
    <property type="term" value="F:electron transfer activity"/>
    <property type="evidence" value="ECO:0007669"/>
    <property type="project" value="InterPro"/>
</dbReference>
<proteinExistence type="predicted"/>
<evidence type="ECO:0000313" key="2">
    <source>
        <dbReference type="EMBL" id="QEF97505.1"/>
    </source>
</evidence>
<feature type="region of interest" description="Disordered" evidence="1">
    <location>
        <begin position="19"/>
        <end position="38"/>
    </location>
</feature>
<name>A0A5B9MDE0_9BACT</name>
<dbReference type="EMBL" id="CP036264">
    <property type="protein sequence ID" value="QEF97505.1"/>
    <property type="molecule type" value="Genomic_DNA"/>
</dbReference>
<dbReference type="AlphaFoldDB" id="A0A5B9MDE0"/>
<dbReference type="GO" id="GO:0020037">
    <property type="term" value="F:heme binding"/>
    <property type="evidence" value="ECO:0007669"/>
    <property type="project" value="InterPro"/>
</dbReference>
<organism evidence="2 3">
    <name type="scientific">Stieleria maiorica</name>
    <dbReference type="NCBI Taxonomy" id="2795974"/>
    <lineage>
        <taxon>Bacteria</taxon>
        <taxon>Pseudomonadati</taxon>
        <taxon>Planctomycetota</taxon>
        <taxon>Planctomycetia</taxon>
        <taxon>Pirellulales</taxon>
        <taxon>Pirellulaceae</taxon>
        <taxon>Stieleria</taxon>
    </lineage>
</organism>
<dbReference type="GO" id="GO:0005506">
    <property type="term" value="F:iron ion binding"/>
    <property type="evidence" value="ECO:0007669"/>
    <property type="project" value="InterPro"/>
</dbReference>
<dbReference type="InterPro" id="IPR002321">
    <property type="entry name" value="Cyt_c_II"/>
</dbReference>
<dbReference type="Proteomes" id="UP000321353">
    <property type="component" value="Chromosome"/>
</dbReference>
<gene>
    <name evidence="2" type="ORF">Mal15_15450</name>
</gene>
<reference evidence="2 3" key="1">
    <citation type="submission" date="2019-02" db="EMBL/GenBank/DDBJ databases">
        <title>Planctomycetal bacteria perform biofilm scaping via a novel small molecule.</title>
        <authorList>
            <person name="Jeske O."/>
            <person name="Boedeker C."/>
            <person name="Wiegand S."/>
            <person name="Breitling P."/>
            <person name="Kallscheuer N."/>
            <person name="Jogler M."/>
            <person name="Rohde M."/>
            <person name="Petersen J."/>
            <person name="Medema M.H."/>
            <person name="Surup F."/>
            <person name="Jogler C."/>
        </authorList>
    </citation>
    <scope>NUCLEOTIDE SEQUENCE [LARGE SCALE GENOMIC DNA]</scope>
    <source>
        <strain evidence="2 3">Mal15</strain>
    </source>
</reference>
<dbReference type="SUPFAM" id="SSF47175">
    <property type="entry name" value="Cytochromes"/>
    <property type="match status" value="1"/>
</dbReference>
<dbReference type="Gene3D" id="1.20.120.10">
    <property type="entry name" value="Cytochrome c/b562"/>
    <property type="match status" value="1"/>
</dbReference>
<accession>A0A5B9MDE0</accession>
<dbReference type="SUPFAM" id="SSF52799">
    <property type="entry name" value="(Phosphotyrosine protein) phosphatases II"/>
    <property type="match status" value="1"/>
</dbReference>
<sequence length="328" mass="36282">MFRIVVFCLAASATTCWPDGASPNPVERPSAQADADAPPVPLERLSTEHLPNAIRIHPRVISGGLPAGGAGFRELRRLGVETVISVDGARPDVELAREHGLRYVHLPHGYDGVPEQRVRELAKAVRQLDGPVYLHCHHGKHRSPAAASVACVAAGLIPKSQSVKVLQLAGTSPHYRGLYQAARDVDRIDHDLLDALEVRFQASVDVPPMAEAMVSLEQSHHHLQKIAAADWKSPPDHPDLDPPHQALLLREHFTELLRTEATQQESDAFIQIMRHSEETARSLEKTLRRWDAAMTPQPPAALNQQLRQITSDCKSCHQRFRDVPLSEK</sequence>
<protein>
    <recommendedName>
        <fullName evidence="4">Cytochrome C</fullName>
    </recommendedName>
</protein>
<dbReference type="PROSITE" id="PS51009">
    <property type="entry name" value="CYTCII"/>
    <property type="match status" value="1"/>
</dbReference>
<dbReference type="GO" id="GO:0022900">
    <property type="term" value="P:electron transport chain"/>
    <property type="evidence" value="ECO:0007669"/>
    <property type="project" value="InterPro"/>
</dbReference>
<evidence type="ECO:0000313" key="3">
    <source>
        <dbReference type="Proteomes" id="UP000321353"/>
    </source>
</evidence>
<dbReference type="Gene3D" id="3.90.190.10">
    <property type="entry name" value="Protein tyrosine phosphatase superfamily"/>
    <property type="match status" value="1"/>
</dbReference>
<dbReference type="InterPro" id="IPR010980">
    <property type="entry name" value="Cyt_c/b562"/>
</dbReference>
<evidence type="ECO:0000256" key="1">
    <source>
        <dbReference type="SAM" id="MobiDB-lite"/>
    </source>
</evidence>
<dbReference type="KEGG" id="smam:Mal15_15450"/>
<keyword evidence="3" id="KW-1185">Reference proteome</keyword>
<evidence type="ECO:0008006" key="4">
    <source>
        <dbReference type="Google" id="ProtNLM"/>
    </source>
</evidence>